<dbReference type="AlphaFoldDB" id="A0A158DX58"/>
<reference evidence="3" key="1">
    <citation type="submission" date="2016-01" db="EMBL/GenBank/DDBJ databases">
        <authorList>
            <person name="Peeters C."/>
        </authorList>
    </citation>
    <scope>NUCLEOTIDE SEQUENCE</scope>
    <source>
        <strain evidence="3">LMG 29321</strain>
    </source>
</reference>
<dbReference type="SUPFAM" id="SSF51735">
    <property type="entry name" value="NAD(P)-binding Rossmann-fold domains"/>
    <property type="match status" value="1"/>
</dbReference>
<dbReference type="InterPro" id="IPR020904">
    <property type="entry name" value="Sc_DH/Rdtase_CS"/>
</dbReference>
<keyword evidence="4" id="KW-1185">Reference proteome</keyword>
<keyword evidence="2" id="KW-0560">Oxidoreductase</keyword>
<dbReference type="Proteomes" id="UP000071859">
    <property type="component" value="Unassembled WGS sequence"/>
</dbReference>
<protein>
    <submittedName>
        <fullName evidence="3">Short chain dehydrogenase</fullName>
    </submittedName>
</protein>
<dbReference type="PANTHER" id="PTHR24321">
    <property type="entry name" value="DEHYDROGENASES, SHORT CHAIN"/>
    <property type="match status" value="1"/>
</dbReference>
<dbReference type="Pfam" id="PF13561">
    <property type="entry name" value="adh_short_C2"/>
    <property type="match status" value="1"/>
</dbReference>
<dbReference type="RefSeq" id="WP_062609263.1">
    <property type="nucleotide sequence ID" value="NZ_FCOX02000037.1"/>
</dbReference>
<evidence type="ECO:0000256" key="2">
    <source>
        <dbReference type="ARBA" id="ARBA00023002"/>
    </source>
</evidence>
<evidence type="ECO:0000313" key="3">
    <source>
        <dbReference type="EMBL" id="SAK98307.1"/>
    </source>
</evidence>
<dbReference type="GO" id="GO:0016491">
    <property type="term" value="F:oxidoreductase activity"/>
    <property type="evidence" value="ECO:0007669"/>
    <property type="project" value="UniProtKB-KW"/>
</dbReference>
<dbReference type="InterPro" id="IPR002347">
    <property type="entry name" value="SDR_fam"/>
</dbReference>
<dbReference type="FunFam" id="3.40.50.720:FF:000084">
    <property type="entry name" value="Short-chain dehydrogenase reductase"/>
    <property type="match status" value="1"/>
</dbReference>
<evidence type="ECO:0000256" key="1">
    <source>
        <dbReference type="ARBA" id="ARBA00006484"/>
    </source>
</evidence>
<sequence length="280" mass="29453">MLDLTRKVAFVAGAGSVAEGWGNGRATAVLLARQGAKVFGTDYSEDALTGTTTAMDKEGLGDSWTPYKADMTSNGDVERAVRECLKRYGRIDILVNNIGGSQPGDPVSLTVEQWDGQMERNLKTAFLGCKHVIPVMEKQFEKEGKGGAIVNISSIASTSFQVGGRVHVAYAASKAGVEAFSRATAICYVKKAIRVNSVVVGMMATPLVAARLTQQLGVSDPTALAAKRNALVPMGRMGEAWDVAHATLFLASDEAGYITATKLIVDGGVTATRHNGDVAA</sequence>
<dbReference type="PRINTS" id="PR00080">
    <property type="entry name" value="SDRFAMILY"/>
</dbReference>
<dbReference type="PROSITE" id="PS00061">
    <property type="entry name" value="ADH_SHORT"/>
    <property type="match status" value="1"/>
</dbReference>
<dbReference type="Gene3D" id="3.40.50.720">
    <property type="entry name" value="NAD(P)-binding Rossmann-like Domain"/>
    <property type="match status" value="1"/>
</dbReference>
<name>A0A158DX58_9BURK</name>
<dbReference type="InterPro" id="IPR036291">
    <property type="entry name" value="NAD(P)-bd_dom_sf"/>
</dbReference>
<evidence type="ECO:0000313" key="4">
    <source>
        <dbReference type="Proteomes" id="UP000071859"/>
    </source>
</evidence>
<organism evidence="3 4">
    <name type="scientific">Caballeronia calidae</name>
    <dbReference type="NCBI Taxonomy" id="1777139"/>
    <lineage>
        <taxon>Bacteria</taxon>
        <taxon>Pseudomonadati</taxon>
        <taxon>Pseudomonadota</taxon>
        <taxon>Betaproteobacteria</taxon>
        <taxon>Burkholderiales</taxon>
        <taxon>Burkholderiaceae</taxon>
        <taxon>Caballeronia</taxon>
    </lineage>
</organism>
<gene>
    <name evidence="3" type="ORF">AWB78_05643</name>
</gene>
<proteinExistence type="inferred from homology"/>
<dbReference type="PANTHER" id="PTHR24321:SF15">
    <property type="entry name" value="OXIDOREDUCTASE UCPA"/>
    <property type="match status" value="1"/>
</dbReference>
<comment type="caution">
    <text evidence="3">The sequence shown here is derived from an EMBL/GenBank/DDBJ whole genome shotgun (WGS) entry which is preliminary data.</text>
</comment>
<dbReference type="PRINTS" id="PR00081">
    <property type="entry name" value="GDHRDH"/>
</dbReference>
<dbReference type="EMBL" id="FCOX02000037">
    <property type="protein sequence ID" value="SAK98307.1"/>
    <property type="molecule type" value="Genomic_DNA"/>
</dbReference>
<accession>A0A158DX58</accession>
<dbReference type="OrthoDB" id="9178657at2"/>
<comment type="similarity">
    <text evidence="1">Belongs to the short-chain dehydrogenases/reductases (SDR) family.</text>
</comment>
<dbReference type="CDD" id="cd05233">
    <property type="entry name" value="SDR_c"/>
    <property type="match status" value="1"/>
</dbReference>